<dbReference type="Proteomes" id="UP000244090">
    <property type="component" value="Unassembled WGS sequence"/>
</dbReference>
<keyword evidence="4" id="KW-1185">Reference proteome</keyword>
<feature type="transmembrane region" description="Helical" evidence="1">
    <location>
        <begin position="37"/>
        <end position="58"/>
    </location>
</feature>
<protein>
    <submittedName>
        <fullName evidence="3">Histidine kinase</fullName>
    </submittedName>
</protein>
<evidence type="ECO:0000256" key="1">
    <source>
        <dbReference type="SAM" id="Phobius"/>
    </source>
</evidence>
<proteinExistence type="predicted"/>
<keyword evidence="3" id="KW-0418">Kinase</keyword>
<organism evidence="3 4">
    <name type="scientific">Kordia periserrulae</name>
    <dbReference type="NCBI Taxonomy" id="701523"/>
    <lineage>
        <taxon>Bacteria</taxon>
        <taxon>Pseudomonadati</taxon>
        <taxon>Bacteroidota</taxon>
        <taxon>Flavobacteriia</taxon>
        <taxon>Flavobacteriales</taxon>
        <taxon>Flavobacteriaceae</taxon>
        <taxon>Kordia</taxon>
    </lineage>
</organism>
<keyword evidence="1" id="KW-0472">Membrane</keyword>
<dbReference type="GO" id="GO:0000155">
    <property type="term" value="F:phosphorelay sensor kinase activity"/>
    <property type="evidence" value="ECO:0007669"/>
    <property type="project" value="InterPro"/>
</dbReference>
<reference evidence="3 4" key="1">
    <citation type="submission" date="2018-04" db="EMBL/GenBank/DDBJ databases">
        <title>Genomic Encyclopedia of Archaeal and Bacterial Type Strains, Phase II (KMG-II): from individual species to whole genera.</title>
        <authorList>
            <person name="Goeker M."/>
        </authorList>
    </citation>
    <scope>NUCLEOTIDE SEQUENCE [LARGE SCALE GENOMIC DNA]</scope>
    <source>
        <strain evidence="3 4">DSM 25731</strain>
    </source>
</reference>
<name>A0A2T6C1P2_9FLAO</name>
<evidence type="ECO:0000313" key="3">
    <source>
        <dbReference type="EMBL" id="PTX62231.1"/>
    </source>
</evidence>
<evidence type="ECO:0000259" key="2">
    <source>
        <dbReference type="Pfam" id="PF06580"/>
    </source>
</evidence>
<keyword evidence="3" id="KW-0808">Transferase</keyword>
<evidence type="ECO:0000313" key="4">
    <source>
        <dbReference type="Proteomes" id="UP000244090"/>
    </source>
</evidence>
<comment type="caution">
    <text evidence="3">The sequence shown here is derived from an EMBL/GenBank/DDBJ whole genome shotgun (WGS) entry which is preliminary data.</text>
</comment>
<dbReference type="AlphaFoldDB" id="A0A2T6C1P2"/>
<keyword evidence="1" id="KW-1133">Transmembrane helix</keyword>
<dbReference type="Pfam" id="PF06580">
    <property type="entry name" value="His_kinase"/>
    <property type="match status" value="1"/>
</dbReference>
<dbReference type="EMBL" id="QBKT01000003">
    <property type="protein sequence ID" value="PTX62231.1"/>
    <property type="molecule type" value="Genomic_DNA"/>
</dbReference>
<gene>
    <name evidence="3" type="ORF">C8N46_103331</name>
</gene>
<dbReference type="PANTHER" id="PTHR34220:SF7">
    <property type="entry name" value="SENSOR HISTIDINE KINASE YPDA"/>
    <property type="match status" value="1"/>
</dbReference>
<feature type="transmembrane region" description="Helical" evidence="1">
    <location>
        <begin position="7"/>
        <end position="25"/>
    </location>
</feature>
<sequence>MMLLRKFIVRLGVTVVIFICIKLTTDTSFSEFFSRTSLYYFLTALSFFIITWEWNDYFIKKHTDKDKFAALDWFSGLKILGKTLLLTTPLFAIVYYLGTFQFAEFLDCETDKPWLQFRTDFLRASLLAITVIIFNLFYYASKIRKEMEKRLYKLEKEMAVSQYHNLENQISPHFLFNSLNTLTSLMYEDRDLASDFVTRLSSCYRYILDHRNEPLISLEKELSFLDSFIFMMSVRHGMSLQISSEVALKASEYTIPTLSLQMVVENALKHNYYSVESPLLIRVYDKEGYLVVENTLKERKEKVSTGVGLVNIKSRFAYYTNKEVKQEKTTSFFRVSLPILNKDIQMKIEPLKAI</sequence>
<feature type="transmembrane region" description="Helical" evidence="1">
    <location>
        <begin position="79"/>
        <end position="97"/>
    </location>
</feature>
<dbReference type="PANTHER" id="PTHR34220">
    <property type="entry name" value="SENSOR HISTIDINE KINASE YPDA"/>
    <property type="match status" value="1"/>
</dbReference>
<dbReference type="InterPro" id="IPR010559">
    <property type="entry name" value="Sig_transdc_His_kin_internal"/>
</dbReference>
<feature type="domain" description="Signal transduction histidine kinase internal region" evidence="2">
    <location>
        <begin position="162"/>
        <end position="238"/>
    </location>
</feature>
<accession>A0A2T6C1P2</accession>
<dbReference type="GO" id="GO:0016020">
    <property type="term" value="C:membrane"/>
    <property type="evidence" value="ECO:0007669"/>
    <property type="project" value="InterPro"/>
</dbReference>
<keyword evidence="1" id="KW-0812">Transmembrane</keyword>
<dbReference type="InterPro" id="IPR050640">
    <property type="entry name" value="Bact_2-comp_sensor_kinase"/>
</dbReference>
<feature type="transmembrane region" description="Helical" evidence="1">
    <location>
        <begin position="121"/>
        <end position="140"/>
    </location>
</feature>